<dbReference type="InterPro" id="IPR035979">
    <property type="entry name" value="RBD_domain_sf"/>
</dbReference>
<dbReference type="Proteomes" id="UP000789508">
    <property type="component" value="Unassembled WGS sequence"/>
</dbReference>
<dbReference type="PANTHER" id="PTHR19965:SF35">
    <property type="entry name" value="RNA ANNEALING PROTEIN YRA1"/>
    <property type="match status" value="1"/>
</dbReference>
<dbReference type="SUPFAM" id="SSF54928">
    <property type="entry name" value="RNA-binding domain, RBD"/>
    <property type="match status" value="1"/>
</dbReference>
<dbReference type="AlphaFoldDB" id="A0A9N9CU89"/>
<evidence type="ECO:0000313" key="5">
    <source>
        <dbReference type="EMBL" id="CAG8614550.1"/>
    </source>
</evidence>
<dbReference type="CDD" id="cd12418">
    <property type="entry name" value="RRM_Aly_REF_like"/>
    <property type="match status" value="1"/>
</dbReference>
<feature type="domain" description="RRM" evidence="4">
    <location>
        <begin position="40"/>
        <end position="118"/>
    </location>
</feature>
<dbReference type="Pfam" id="PF00076">
    <property type="entry name" value="RRM_1"/>
    <property type="match status" value="1"/>
</dbReference>
<name>A0A9N9CU89_9GLOM</name>
<dbReference type="InterPro" id="IPR000504">
    <property type="entry name" value="RRM_dom"/>
</dbReference>
<comment type="caution">
    <text evidence="5">The sequence shown here is derived from an EMBL/GenBank/DDBJ whole genome shotgun (WGS) entry which is preliminary data.</text>
</comment>
<dbReference type="EMBL" id="CAJVPS010005380">
    <property type="protein sequence ID" value="CAG8614550.1"/>
    <property type="molecule type" value="Genomic_DNA"/>
</dbReference>
<dbReference type="GO" id="GO:0003729">
    <property type="term" value="F:mRNA binding"/>
    <property type="evidence" value="ECO:0007669"/>
    <property type="project" value="TreeGrafter"/>
</dbReference>
<evidence type="ECO:0000313" key="6">
    <source>
        <dbReference type="Proteomes" id="UP000789508"/>
    </source>
</evidence>
<sequence length="174" mass="19489">MFLNGVERANRRSKDGYGPIRNTRSLIIRSFNEVNLNTESKIIVSNLGYKVSEADLYELFGQMIGPVCEITLDYDKFGRFKGSAIVVFARGGDAAKAVERFRGVTLDGQELKIEVIVMPRSRRLGQRIGSKSDLKNEQFRGGRGRGRSQGPVPTKDQLDAELDEYMQIEVNING</sequence>
<dbReference type="GO" id="GO:0005634">
    <property type="term" value="C:nucleus"/>
    <property type="evidence" value="ECO:0007669"/>
    <property type="project" value="TreeGrafter"/>
</dbReference>
<keyword evidence="6" id="KW-1185">Reference proteome</keyword>
<proteinExistence type="predicted"/>
<gene>
    <name evidence="5" type="ORF">ALEPTO_LOCUS8705</name>
</gene>
<organism evidence="5 6">
    <name type="scientific">Ambispora leptoticha</name>
    <dbReference type="NCBI Taxonomy" id="144679"/>
    <lineage>
        <taxon>Eukaryota</taxon>
        <taxon>Fungi</taxon>
        <taxon>Fungi incertae sedis</taxon>
        <taxon>Mucoromycota</taxon>
        <taxon>Glomeromycotina</taxon>
        <taxon>Glomeromycetes</taxon>
        <taxon>Archaeosporales</taxon>
        <taxon>Ambisporaceae</taxon>
        <taxon>Ambispora</taxon>
    </lineage>
</organism>
<dbReference type="GO" id="GO:0006406">
    <property type="term" value="P:mRNA export from nucleus"/>
    <property type="evidence" value="ECO:0007669"/>
    <property type="project" value="TreeGrafter"/>
</dbReference>
<dbReference type="SMART" id="SM00360">
    <property type="entry name" value="RRM"/>
    <property type="match status" value="1"/>
</dbReference>
<keyword evidence="1 2" id="KW-0694">RNA-binding</keyword>
<dbReference type="Pfam" id="PF13865">
    <property type="entry name" value="FoP_duplication"/>
    <property type="match status" value="1"/>
</dbReference>
<protein>
    <submittedName>
        <fullName evidence="5">14258_t:CDS:1</fullName>
    </submittedName>
</protein>
<feature type="region of interest" description="Disordered" evidence="3">
    <location>
        <begin position="135"/>
        <end position="155"/>
    </location>
</feature>
<evidence type="ECO:0000259" key="4">
    <source>
        <dbReference type="PROSITE" id="PS50102"/>
    </source>
</evidence>
<reference evidence="5" key="1">
    <citation type="submission" date="2021-06" db="EMBL/GenBank/DDBJ databases">
        <authorList>
            <person name="Kallberg Y."/>
            <person name="Tangrot J."/>
            <person name="Rosling A."/>
        </authorList>
    </citation>
    <scope>NUCLEOTIDE SEQUENCE</scope>
    <source>
        <strain evidence="5">FL130A</strain>
    </source>
</reference>
<dbReference type="PANTHER" id="PTHR19965">
    <property type="entry name" value="RNA AND EXPORT FACTOR BINDING PROTEIN"/>
    <property type="match status" value="1"/>
</dbReference>
<dbReference type="Gene3D" id="3.30.70.330">
    <property type="match status" value="1"/>
</dbReference>
<dbReference type="OrthoDB" id="346839at2759"/>
<dbReference type="InterPro" id="IPR051229">
    <property type="entry name" value="ALYREF_mRNA_export"/>
</dbReference>
<evidence type="ECO:0000256" key="3">
    <source>
        <dbReference type="SAM" id="MobiDB-lite"/>
    </source>
</evidence>
<dbReference type="PROSITE" id="PS50102">
    <property type="entry name" value="RRM"/>
    <property type="match status" value="1"/>
</dbReference>
<evidence type="ECO:0000256" key="1">
    <source>
        <dbReference type="ARBA" id="ARBA00022884"/>
    </source>
</evidence>
<dbReference type="InterPro" id="IPR012677">
    <property type="entry name" value="Nucleotide-bd_a/b_plait_sf"/>
</dbReference>
<accession>A0A9N9CU89</accession>
<dbReference type="InterPro" id="IPR025715">
    <property type="entry name" value="FoP_C"/>
</dbReference>
<evidence type="ECO:0000256" key="2">
    <source>
        <dbReference type="PROSITE-ProRule" id="PRU00176"/>
    </source>
</evidence>